<protein>
    <submittedName>
        <fullName evidence="1">AhpC/TSA antioxidant enzyme</fullName>
    </submittedName>
</protein>
<accession>A0A1H9W7F6</accession>
<dbReference type="Proteomes" id="UP000199318">
    <property type="component" value="Unassembled WGS sequence"/>
</dbReference>
<dbReference type="InterPro" id="IPR032801">
    <property type="entry name" value="PXL2A/B/C"/>
</dbReference>
<name>A0A1H9W7F6_9BACI</name>
<dbReference type="SUPFAM" id="SSF52833">
    <property type="entry name" value="Thioredoxin-like"/>
    <property type="match status" value="1"/>
</dbReference>
<dbReference type="STRING" id="1464123.SAMN05444126_1298"/>
<dbReference type="EMBL" id="FOGV01000029">
    <property type="protein sequence ID" value="SES29896.1"/>
    <property type="molecule type" value="Genomic_DNA"/>
</dbReference>
<comment type="caution">
    <text evidence="1">The sequence shown here is derived from an EMBL/GenBank/DDBJ whole genome shotgun (WGS) entry which is preliminary data.</text>
</comment>
<dbReference type="OrthoDB" id="2855857at2"/>
<sequence length="147" mass="16688">MQLHEQMDKFHERDVRVFAVAPAKPEMISSFLQAFTGLPFPLYGDPDKEAFYGLGHVTMPKGKLLAKAAWAGVTGQVKNIMPKDQKQRDVVMTSMKQSDVYIQGGTWLFNEDGELLFEHRDASPEDHLSAERLLQLTDYYLAEKPQS</sequence>
<evidence type="ECO:0000313" key="2">
    <source>
        <dbReference type="Proteomes" id="UP000199318"/>
    </source>
</evidence>
<organism evidence="1 2">
    <name type="scientific">Salisediminibacterium halotolerans</name>
    <dbReference type="NCBI Taxonomy" id="517425"/>
    <lineage>
        <taxon>Bacteria</taxon>
        <taxon>Bacillati</taxon>
        <taxon>Bacillota</taxon>
        <taxon>Bacilli</taxon>
        <taxon>Bacillales</taxon>
        <taxon>Bacillaceae</taxon>
        <taxon>Salisediminibacterium</taxon>
    </lineage>
</organism>
<dbReference type="Pfam" id="PF13911">
    <property type="entry name" value="AhpC-TSA_2"/>
    <property type="match status" value="1"/>
</dbReference>
<proteinExistence type="predicted"/>
<evidence type="ECO:0000313" key="1">
    <source>
        <dbReference type="EMBL" id="SES29896.1"/>
    </source>
</evidence>
<dbReference type="AlphaFoldDB" id="A0A1H9W7F6"/>
<gene>
    <name evidence="1" type="ORF">SAMN05444126_1298</name>
</gene>
<dbReference type="InterPro" id="IPR036249">
    <property type="entry name" value="Thioredoxin-like_sf"/>
</dbReference>
<dbReference type="Gene3D" id="3.40.30.10">
    <property type="entry name" value="Glutaredoxin"/>
    <property type="match status" value="1"/>
</dbReference>
<keyword evidence="2" id="KW-1185">Reference proteome</keyword>
<reference evidence="2" key="1">
    <citation type="submission" date="2016-10" db="EMBL/GenBank/DDBJ databases">
        <authorList>
            <person name="de Groot N.N."/>
        </authorList>
    </citation>
    <scope>NUCLEOTIDE SEQUENCE [LARGE SCALE GENOMIC DNA]</scope>
    <source>
        <strain evidence="2">10nlg</strain>
    </source>
</reference>